<reference evidence="2 3" key="1">
    <citation type="journal article" date="2019" name="Int. J. Syst. Evol. Microbiol.">
        <title>The Global Catalogue of Microorganisms (GCM) 10K type strain sequencing project: providing services to taxonomists for standard genome sequencing and annotation.</title>
        <authorList>
            <consortium name="The Broad Institute Genomics Platform"/>
            <consortium name="The Broad Institute Genome Sequencing Center for Infectious Disease"/>
            <person name="Wu L."/>
            <person name="Ma J."/>
        </authorList>
    </citation>
    <scope>NUCLEOTIDE SEQUENCE [LARGE SCALE GENOMIC DNA]</scope>
    <source>
        <strain evidence="2 3">JCM 16009</strain>
    </source>
</reference>
<evidence type="ECO:0000313" key="2">
    <source>
        <dbReference type="EMBL" id="GAA1853385.1"/>
    </source>
</evidence>
<dbReference type="RefSeq" id="WP_344418228.1">
    <property type="nucleotide sequence ID" value="NZ_BAAAQK010000009.1"/>
</dbReference>
<dbReference type="Gene3D" id="3.10.450.50">
    <property type="match status" value="1"/>
</dbReference>
<sequence length="138" mass="16336">MSDRDEILELSAKYMHALDLDDRAAWLSCWTEDGYFERYRSTNRAKGIEELGRRIFDKPERPHGFHVTSDFAITVDGDTATVQCYLLFLNEQKRCEVSMFGIYRDRLRRTPDGWRYTERIFEPKYILESIPNVMVDAP</sequence>
<dbReference type="CDD" id="cd00531">
    <property type="entry name" value="NTF2_like"/>
    <property type="match status" value="1"/>
</dbReference>
<dbReference type="EMBL" id="BAAAQK010000009">
    <property type="protein sequence ID" value="GAA1853385.1"/>
    <property type="molecule type" value="Genomic_DNA"/>
</dbReference>
<dbReference type="SUPFAM" id="SSF54427">
    <property type="entry name" value="NTF2-like"/>
    <property type="match status" value="1"/>
</dbReference>
<feature type="domain" description="SnoaL-like" evidence="1">
    <location>
        <begin position="2"/>
        <end position="119"/>
    </location>
</feature>
<protein>
    <submittedName>
        <fullName evidence="2">Nuclear transport factor 2 family protein</fullName>
    </submittedName>
</protein>
<dbReference type="InterPro" id="IPR032710">
    <property type="entry name" value="NTF2-like_dom_sf"/>
</dbReference>
<comment type="caution">
    <text evidence="2">The sequence shown here is derived from an EMBL/GenBank/DDBJ whole genome shotgun (WGS) entry which is preliminary data.</text>
</comment>
<evidence type="ECO:0000313" key="3">
    <source>
        <dbReference type="Proteomes" id="UP001500449"/>
    </source>
</evidence>
<accession>A0ABN2N8E4</accession>
<name>A0ABN2N8E4_9PSEU</name>
<keyword evidence="3" id="KW-1185">Reference proteome</keyword>
<dbReference type="InterPro" id="IPR037401">
    <property type="entry name" value="SnoaL-like"/>
</dbReference>
<dbReference type="Pfam" id="PF13577">
    <property type="entry name" value="SnoaL_4"/>
    <property type="match status" value="1"/>
</dbReference>
<dbReference type="Proteomes" id="UP001500449">
    <property type="component" value="Unassembled WGS sequence"/>
</dbReference>
<proteinExistence type="predicted"/>
<evidence type="ECO:0000259" key="1">
    <source>
        <dbReference type="Pfam" id="PF13577"/>
    </source>
</evidence>
<organism evidence="2 3">
    <name type="scientific">Pseudonocardia ailaonensis</name>
    <dbReference type="NCBI Taxonomy" id="367279"/>
    <lineage>
        <taxon>Bacteria</taxon>
        <taxon>Bacillati</taxon>
        <taxon>Actinomycetota</taxon>
        <taxon>Actinomycetes</taxon>
        <taxon>Pseudonocardiales</taxon>
        <taxon>Pseudonocardiaceae</taxon>
        <taxon>Pseudonocardia</taxon>
    </lineage>
</organism>
<gene>
    <name evidence="2" type="ORF">GCM10009836_36840</name>
</gene>